<dbReference type="InterPro" id="IPR025316">
    <property type="entry name" value="DUF4221"/>
</dbReference>
<sequence length="383" mass="43406">MKKLLTISILALLSACGDKESESTEQKNILENLSFSVDTMVVDAGDDFFNLNYELGTRGLNEDKSLLLFFENDPPKLVQVDLNQLKLVGKTEFEKEGPNGTGPYLTGFEVGTNDQLFLQSYTTMGVFDQEGKKIEDLRVVPEGIDPELANDYPALFSGAIYDFDTQKIYTQPSFENAGEYGLFVIDPKSQDTQVIPIPEMKIIDDLSGTFETQSGKYTTFFYYGVPRYTTSLPGSLILSGSPMSGVYVFDKESNTIEFKNIQHQTVPNVMQVDIVKNPTDEATVKENRKKLNEQLNYQEILWDESREMYLRFGKKTFLGKEQGDPTTYELYLFAYDKDFNVLGETIVEGLKTVPSSYFMKDGKLYSYVNIEDELGFAVFTFDF</sequence>
<gene>
    <name evidence="1" type="ORF">SAMN04489723_1303</name>
</gene>
<protein>
    <recommendedName>
        <fullName evidence="3">DUF4221 domain-containing protein</fullName>
    </recommendedName>
</protein>
<dbReference type="AlphaFoldDB" id="A0A1I1CE16"/>
<name>A0A1I1CE16_9BACT</name>
<reference evidence="1 2" key="1">
    <citation type="submission" date="2016-10" db="EMBL/GenBank/DDBJ databases">
        <authorList>
            <person name="de Groot N.N."/>
        </authorList>
    </citation>
    <scope>NUCLEOTIDE SEQUENCE [LARGE SCALE GENOMIC DNA]</scope>
    <source>
        <strain evidence="1 2">DSM 23399</strain>
    </source>
</reference>
<dbReference type="PROSITE" id="PS51257">
    <property type="entry name" value="PROKAR_LIPOPROTEIN"/>
    <property type="match status" value="1"/>
</dbReference>
<organism evidence="1 2">
    <name type="scientific">Algoriphagus aquimarinus</name>
    <dbReference type="NCBI Taxonomy" id="237018"/>
    <lineage>
        <taxon>Bacteria</taxon>
        <taxon>Pseudomonadati</taxon>
        <taxon>Bacteroidota</taxon>
        <taxon>Cytophagia</taxon>
        <taxon>Cytophagales</taxon>
        <taxon>Cyclobacteriaceae</taxon>
        <taxon>Algoriphagus</taxon>
    </lineage>
</organism>
<keyword evidence="2" id="KW-1185">Reference proteome</keyword>
<evidence type="ECO:0008006" key="3">
    <source>
        <dbReference type="Google" id="ProtNLM"/>
    </source>
</evidence>
<accession>A0A1I1CE16</accession>
<dbReference type="EMBL" id="FOKK01000030">
    <property type="protein sequence ID" value="SFB60657.1"/>
    <property type="molecule type" value="Genomic_DNA"/>
</dbReference>
<proteinExistence type="predicted"/>
<evidence type="ECO:0000313" key="1">
    <source>
        <dbReference type="EMBL" id="SFB60657.1"/>
    </source>
</evidence>
<dbReference type="OrthoDB" id="833511at2"/>
<dbReference type="Proteomes" id="UP000198790">
    <property type="component" value="Unassembled WGS sequence"/>
</dbReference>
<dbReference type="RefSeq" id="WP_092901830.1">
    <property type="nucleotide sequence ID" value="NZ_FOKK01000030.1"/>
</dbReference>
<dbReference type="Pfam" id="PF13970">
    <property type="entry name" value="DUF4221"/>
    <property type="match status" value="1"/>
</dbReference>
<dbReference type="STRING" id="237018.SAMN04489723_1303"/>
<evidence type="ECO:0000313" key="2">
    <source>
        <dbReference type="Proteomes" id="UP000198790"/>
    </source>
</evidence>